<dbReference type="AlphaFoldDB" id="A0A347WIH7"/>
<proteinExistence type="predicted"/>
<dbReference type="Gene3D" id="3.40.50.10490">
    <property type="entry name" value="Glucose-6-phosphate isomerase like protein, domain 1"/>
    <property type="match status" value="1"/>
</dbReference>
<dbReference type="GO" id="GO:1901135">
    <property type="term" value="P:carbohydrate derivative metabolic process"/>
    <property type="evidence" value="ECO:0007669"/>
    <property type="project" value="InterPro"/>
</dbReference>
<organism evidence="6 7">
    <name type="scientific">Suicoccus acidiformans</name>
    <dbReference type="NCBI Taxonomy" id="2036206"/>
    <lineage>
        <taxon>Bacteria</taxon>
        <taxon>Bacillati</taxon>
        <taxon>Bacillota</taxon>
        <taxon>Bacilli</taxon>
        <taxon>Lactobacillales</taxon>
        <taxon>Aerococcaceae</taxon>
        <taxon>Suicoccus</taxon>
    </lineage>
</organism>
<dbReference type="InterPro" id="IPR001347">
    <property type="entry name" value="SIS_dom"/>
</dbReference>
<dbReference type="KEGG" id="abae:CL176_01965"/>
<evidence type="ECO:0000256" key="2">
    <source>
        <dbReference type="ARBA" id="ARBA00023125"/>
    </source>
</evidence>
<dbReference type="GO" id="GO:0003677">
    <property type="term" value="F:DNA binding"/>
    <property type="evidence" value="ECO:0007669"/>
    <property type="project" value="UniProtKB-KW"/>
</dbReference>
<dbReference type="InterPro" id="IPR047640">
    <property type="entry name" value="RpiR-like"/>
</dbReference>
<dbReference type="EMBL" id="CP023434">
    <property type="protein sequence ID" value="AXY24884.1"/>
    <property type="molecule type" value="Genomic_DNA"/>
</dbReference>
<reference evidence="6 7" key="1">
    <citation type="submission" date="2017-09" db="EMBL/GenBank/DDBJ databases">
        <title>Complete genome sequence of Oxytococcus suis strain ZY16052.</title>
        <authorList>
            <person name="Li F."/>
        </authorList>
    </citation>
    <scope>NUCLEOTIDE SEQUENCE [LARGE SCALE GENOMIC DNA]</scope>
    <source>
        <strain evidence="6 7">ZY16052</strain>
    </source>
</reference>
<dbReference type="GO" id="GO:0003700">
    <property type="term" value="F:DNA-binding transcription factor activity"/>
    <property type="evidence" value="ECO:0007669"/>
    <property type="project" value="InterPro"/>
</dbReference>
<dbReference type="PROSITE" id="PS51464">
    <property type="entry name" value="SIS"/>
    <property type="match status" value="1"/>
</dbReference>
<keyword evidence="2" id="KW-0238">DNA-binding</keyword>
<keyword evidence="7" id="KW-1185">Reference proteome</keyword>
<dbReference type="InterPro" id="IPR000281">
    <property type="entry name" value="HTH_RpiR"/>
</dbReference>
<evidence type="ECO:0000259" key="5">
    <source>
        <dbReference type="PROSITE" id="PS51464"/>
    </source>
</evidence>
<dbReference type="SUPFAM" id="SSF53697">
    <property type="entry name" value="SIS domain"/>
    <property type="match status" value="1"/>
</dbReference>
<evidence type="ECO:0000256" key="1">
    <source>
        <dbReference type="ARBA" id="ARBA00023015"/>
    </source>
</evidence>
<dbReference type="PANTHER" id="PTHR30514:SF1">
    <property type="entry name" value="HTH-TYPE TRANSCRIPTIONAL REGULATOR HEXR-RELATED"/>
    <property type="match status" value="1"/>
</dbReference>
<dbReference type="Gene3D" id="1.10.10.10">
    <property type="entry name" value="Winged helix-like DNA-binding domain superfamily/Winged helix DNA-binding domain"/>
    <property type="match status" value="1"/>
</dbReference>
<gene>
    <name evidence="6" type="ORF">CL176_01965</name>
</gene>
<feature type="domain" description="SIS" evidence="5">
    <location>
        <begin position="128"/>
        <end position="268"/>
    </location>
</feature>
<sequence length="287" mass="32752">MNRYLKLLIRNNSHLFSKSEDILAKYFLELSDELVNKTIAKLSNETGVSQTTIFNFVKKLGFEGFQDFKITLAAHTSTDEIPDNSLAIYSDVSQGDTFEEMAHKVIQFNQLSLNILKDTLEIERITHIIELIKNKQNLYFLGQGGSSVVAYDAYHKFLRTKYSCNYIHDYHFQLITATKLTKKDIVFLFSHSGMTIETLNLAKQIAKTEAVVITLTGNPGSELMNYSDETIIVISDEAQFRAESLTSRILYLTVMDIIYTIVMYSDEEINMQSFDKIRGAISVTRNT</sequence>
<dbReference type="PROSITE" id="PS51071">
    <property type="entry name" value="HTH_RPIR"/>
    <property type="match status" value="1"/>
</dbReference>
<dbReference type="Pfam" id="PF01380">
    <property type="entry name" value="SIS"/>
    <property type="match status" value="1"/>
</dbReference>
<dbReference type="InterPro" id="IPR009057">
    <property type="entry name" value="Homeodomain-like_sf"/>
</dbReference>
<keyword evidence="3" id="KW-0804">Transcription</keyword>
<evidence type="ECO:0000256" key="3">
    <source>
        <dbReference type="ARBA" id="ARBA00023163"/>
    </source>
</evidence>
<dbReference type="OrthoDB" id="3684496at2"/>
<dbReference type="CDD" id="cd05013">
    <property type="entry name" value="SIS_RpiR"/>
    <property type="match status" value="1"/>
</dbReference>
<protein>
    <submittedName>
        <fullName evidence="6">RpiR family phosphosugar-binding transcriptional regulator</fullName>
    </submittedName>
</protein>
<accession>A0A347WIH7</accession>
<name>A0A347WIH7_9LACT</name>
<evidence type="ECO:0000313" key="7">
    <source>
        <dbReference type="Proteomes" id="UP000263232"/>
    </source>
</evidence>
<dbReference type="PANTHER" id="PTHR30514">
    <property type="entry name" value="GLUCOKINASE"/>
    <property type="match status" value="1"/>
</dbReference>
<dbReference type="InterPro" id="IPR035472">
    <property type="entry name" value="RpiR-like_SIS"/>
</dbReference>
<dbReference type="Pfam" id="PF01418">
    <property type="entry name" value="HTH_6"/>
    <property type="match status" value="1"/>
</dbReference>
<keyword evidence="1" id="KW-0805">Transcription regulation</keyword>
<evidence type="ECO:0000313" key="6">
    <source>
        <dbReference type="EMBL" id="AXY24884.1"/>
    </source>
</evidence>
<dbReference type="InterPro" id="IPR046348">
    <property type="entry name" value="SIS_dom_sf"/>
</dbReference>
<dbReference type="GO" id="GO:0097367">
    <property type="term" value="F:carbohydrate derivative binding"/>
    <property type="evidence" value="ECO:0007669"/>
    <property type="project" value="InterPro"/>
</dbReference>
<dbReference type="Proteomes" id="UP000263232">
    <property type="component" value="Chromosome"/>
</dbReference>
<evidence type="ECO:0000259" key="4">
    <source>
        <dbReference type="PROSITE" id="PS51071"/>
    </source>
</evidence>
<dbReference type="RefSeq" id="WP_118989806.1">
    <property type="nucleotide sequence ID" value="NZ_CP023434.1"/>
</dbReference>
<dbReference type="InterPro" id="IPR036388">
    <property type="entry name" value="WH-like_DNA-bd_sf"/>
</dbReference>
<feature type="domain" description="HTH rpiR-type" evidence="4">
    <location>
        <begin position="3"/>
        <end position="79"/>
    </location>
</feature>
<dbReference type="SUPFAM" id="SSF46689">
    <property type="entry name" value="Homeodomain-like"/>
    <property type="match status" value="1"/>
</dbReference>